<evidence type="ECO:0000313" key="1">
    <source>
        <dbReference type="EMBL" id="KXA17785.1"/>
    </source>
</evidence>
<accession>A0A133NND1</accession>
<name>A0A133NND1_GARVA</name>
<protein>
    <submittedName>
        <fullName evidence="1">Uncharacterized protein</fullName>
    </submittedName>
</protein>
<gene>
    <name evidence="1" type="ORF">HMPREF3216_00997</name>
</gene>
<comment type="caution">
    <text evidence="1">The sequence shown here is derived from an EMBL/GenBank/DDBJ whole genome shotgun (WGS) entry which is preliminary data.</text>
</comment>
<dbReference type="Proteomes" id="UP000070558">
    <property type="component" value="Unassembled WGS sequence"/>
</dbReference>
<dbReference type="EMBL" id="LRQA01000044">
    <property type="protein sequence ID" value="KXA17785.1"/>
    <property type="molecule type" value="Genomic_DNA"/>
</dbReference>
<dbReference type="PATRIC" id="fig|2702.99.peg.973"/>
<sequence length="40" mass="4952">MLNARKLHCNKFRSMWLKAFEVMQITPNWVEIRDFSPRTR</sequence>
<proteinExistence type="predicted"/>
<reference evidence="1 2" key="1">
    <citation type="submission" date="2016-01" db="EMBL/GenBank/DDBJ databases">
        <authorList>
            <person name="Oliw E.H."/>
        </authorList>
    </citation>
    <scope>NUCLEOTIDE SEQUENCE [LARGE SCALE GENOMIC DNA]</scope>
    <source>
        <strain evidence="1 2">GED7760B</strain>
    </source>
</reference>
<dbReference type="AlphaFoldDB" id="A0A133NND1"/>
<organism evidence="1 2">
    <name type="scientific">Gardnerella vaginalis</name>
    <dbReference type="NCBI Taxonomy" id="2702"/>
    <lineage>
        <taxon>Bacteria</taxon>
        <taxon>Bacillati</taxon>
        <taxon>Actinomycetota</taxon>
        <taxon>Actinomycetes</taxon>
        <taxon>Bifidobacteriales</taxon>
        <taxon>Bifidobacteriaceae</taxon>
        <taxon>Gardnerella</taxon>
    </lineage>
</organism>
<evidence type="ECO:0000313" key="2">
    <source>
        <dbReference type="Proteomes" id="UP000070558"/>
    </source>
</evidence>